<proteinExistence type="predicted"/>
<feature type="compositionally biased region" description="Acidic residues" evidence="1">
    <location>
        <begin position="28"/>
        <end position="42"/>
    </location>
</feature>
<protein>
    <submittedName>
        <fullName evidence="2">Uncharacterized protein</fullName>
    </submittedName>
</protein>
<comment type="caution">
    <text evidence="2">The sequence shown here is derived from an EMBL/GenBank/DDBJ whole genome shotgun (WGS) entry which is preliminary data.</text>
</comment>
<dbReference type="EMBL" id="LWDX02043285">
    <property type="protein sequence ID" value="OEL23158.1"/>
    <property type="molecule type" value="Genomic_DNA"/>
</dbReference>
<evidence type="ECO:0000256" key="1">
    <source>
        <dbReference type="SAM" id="MobiDB-lite"/>
    </source>
</evidence>
<keyword evidence="3" id="KW-1185">Reference proteome</keyword>
<dbReference type="AlphaFoldDB" id="A0A1E5VDD4"/>
<sequence>LQPRAQTNSHSQHAWATSADQASTIWESDCDSSPEPFMDEDACNPALPNQQHNRKRLKE</sequence>
<dbReference type="Proteomes" id="UP000095767">
    <property type="component" value="Unassembled WGS sequence"/>
</dbReference>
<feature type="compositionally biased region" description="Polar residues" evidence="1">
    <location>
        <begin position="1"/>
        <end position="26"/>
    </location>
</feature>
<gene>
    <name evidence="2" type="ORF">BAE44_0015830</name>
</gene>
<evidence type="ECO:0000313" key="3">
    <source>
        <dbReference type="Proteomes" id="UP000095767"/>
    </source>
</evidence>
<accession>A0A1E5VDD4</accession>
<name>A0A1E5VDD4_9POAL</name>
<organism evidence="2 3">
    <name type="scientific">Dichanthelium oligosanthes</name>
    <dbReference type="NCBI Taxonomy" id="888268"/>
    <lineage>
        <taxon>Eukaryota</taxon>
        <taxon>Viridiplantae</taxon>
        <taxon>Streptophyta</taxon>
        <taxon>Embryophyta</taxon>
        <taxon>Tracheophyta</taxon>
        <taxon>Spermatophyta</taxon>
        <taxon>Magnoliopsida</taxon>
        <taxon>Liliopsida</taxon>
        <taxon>Poales</taxon>
        <taxon>Poaceae</taxon>
        <taxon>PACMAD clade</taxon>
        <taxon>Panicoideae</taxon>
        <taxon>Panicodae</taxon>
        <taxon>Paniceae</taxon>
        <taxon>Dichantheliinae</taxon>
        <taxon>Dichanthelium</taxon>
    </lineage>
</organism>
<feature type="region of interest" description="Disordered" evidence="1">
    <location>
        <begin position="1"/>
        <end position="59"/>
    </location>
</feature>
<evidence type="ECO:0000313" key="2">
    <source>
        <dbReference type="EMBL" id="OEL23158.1"/>
    </source>
</evidence>
<feature type="non-terminal residue" evidence="2">
    <location>
        <position position="1"/>
    </location>
</feature>
<reference evidence="2 3" key="1">
    <citation type="submission" date="2016-09" db="EMBL/GenBank/DDBJ databases">
        <title>The draft genome of Dichanthelium oligosanthes: A C3 panicoid grass species.</title>
        <authorList>
            <person name="Studer A.J."/>
            <person name="Schnable J.C."/>
            <person name="Brutnell T.P."/>
        </authorList>
    </citation>
    <scope>NUCLEOTIDE SEQUENCE [LARGE SCALE GENOMIC DNA]</scope>
    <source>
        <strain evidence="3">cv. Kellogg 1175</strain>
        <tissue evidence="2">Leaf</tissue>
    </source>
</reference>